<organism evidence="1 2">
    <name type="scientific">Palleronia caenipelagi</name>
    <dbReference type="NCBI Taxonomy" id="2489174"/>
    <lineage>
        <taxon>Bacteria</taxon>
        <taxon>Pseudomonadati</taxon>
        <taxon>Pseudomonadota</taxon>
        <taxon>Alphaproteobacteria</taxon>
        <taxon>Rhodobacterales</taxon>
        <taxon>Roseobacteraceae</taxon>
        <taxon>Palleronia</taxon>
    </lineage>
</organism>
<dbReference type="EMBL" id="VFSV01000019">
    <property type="protein sequence ID" value="TRD18867.1"/>
    <property type="molecule type" value="Genomic_DNA"/>
</dbReference>
<protein>
    <submittedName>
        <fullName evidence="1">Uncharacterized protein</fullName>
    </submittedName>
</protein>
<keyword evidence="2" id="KW-1185">Reference proteome</keyword>
<gene>
    <name evidence="1" type="ORF">FEV53_11575</name>
</gene>
<proteinExistence type="predicted"/>
<dbReference type="Proteomes" id="UP000318590">
    <property type="component" value="Unassembled WGS sequence"/>
</dbReference>
<comment type="caution">
    <text evidence="1">The sequence shown here is derived from an EMBL/GenBank/DDBJ whole genome shotgun (WGS) entry which is preliminary data.</text>
</comment>
<name>A0A547PXJ4_9RHOB</name>
<evidence type="ECO:0000313" key="2">
    <source>
        <dbReference type="Proteomes" id="UP000318590"/>
    </source>
</evidence>
<dbReference type="AlphaFoldDB" id="A0A547PXJ4"/>
<sequence length="84" mass="9008">MSSGGVIALLATGIALVLGLKARQSLRHDPGPTRGQLPGDGVTVLRAEYQSGMGGGEETEYTIPKDPQAYARLFVPKEKRTDRR</sequence>
<reference evidence="1 2" key="1">
    <citation type="submission" date="2019-06" db="EMBL/GenBank/DDBJ databases">
        <title>Paenimaribius caenipelagi gen. nov., sp. nov., isolated from a tidal flat.</title>
        <authorList>
            <person name="Yoon J.-H."/>
        </authorList>
    </citation>
    <scope>NUCLEOTIDE SEQUENCE [LARGE SCALE GENOMIC DNA]</scope>
    <source>
        <strain evidence="1 2">JBTF-M29</strain>
    </source>
</reference>
<evidence type="ECO:0000313" key="1">
    <source>
        <dbReference type="EMBL" id="TRD18867.1"/>
    </source>
</evidence>
<accession>A0A547PXJ4</accession>